<dbReference type="InterPro" id="IPR032675">
    <property type="entry name" value="LRR_dom_sf"/>
</dbReference>
<accession>A0AAX1QJW0</accession>
<gene>
    <name evidence="1" type="ORF">C4N27_09030</name>
</gene>
<dbReference type="SUPFAM" id="SSF52058">
    <property type="entry name" value="L domain-like"/>
    <property type="match status" value="1"/>
</dbReference>
<comment type="caution">
    <text evidence="1">The sequence shown here is derived from an EMBL/GenBank/DDBJ whole genome shotgun (WGS) entry which is preliminary data.</text>
</comment>
<protein>
    <recommendedName>
        <fullName evidence="3">Leucine-rich repeat domain-containing protein</fullName>
    </recommendedName>
</protein>
<proteinExistence type="predicted"/>
<reference evidence="1 2" key="1">
    <citation type="submission" date="2018-02" db="EMBL/GenBank/DDBJ databases">
        <title>Complete genome sequencing of Faecalibacterium prausnitzii strains isolated from the human gut.</title>
        <authorList>
            <person name="Fitzgerald B.C."/>
            <person name="Shkoporov A.N."/>
            <person name="Ross P.R."/>
            <person name="Hill C."/>
        </authorList>
    </citation>
    <scope>NUCLEOTIDE SEQUENCE [LARGE SCALE GENOMIC DNA]</scope>
    <source>
        <strain evidence="1 2">APC942/18-1</strain>
    </source>
</reference>
<dbReference type="PANTHER" id="PTHR45661">
    <property type="entry name" value="SURFACE ANTIGEN"/>
    <property type="match status" value="1"/>
</dbReference>
<dbReference type="PANTHER" id="PTHR45661:SF3">
    <property type="entry name" value="IG-LIKE DOMAIN-CONTAINING PROTEIN"/>
    <property type="match status" value="1"/>
</dbReference>
<dbReference type="Gene3D" id="3.80.10.10">
    <property type="entry name" value="Ribonuclease Inhibitor"/>
    <property type="match status" value="2"/>
</dbReference>
<dbReference type="InterPro" id="IPR026906">
    <property type="entry name" value="LRR_5"/>
</dbReference>
<organism evidence="1 2">
    <name type="scientific">Faecalibacterium prausnitzii</name>
    <dbReference type="NCBI Taxonomy" id="853"/>
    <lineage>
        <taxon>Bacteria</taxon>
        <taxon>Bacillati</taxon>
        <taxon>Bacillota</taxon>
        <taxon>Clostridia</taxon>
        <taxon>Eubacteriales</taxon>
        <taxon>Oscillospiraceae</taxon>
        <taxon>Faecalibacterium</taxon>
    </lineage>
</organism>
<dbReference type="EMBL" id="PRLA01000006">
    <property type="protein sequence ID" value="RAW49301.1"/>
    <property type="molecule type" value="Genomic_DNA"/>
</dbReference>
<evidence type="ECO:0000313" key="2">
    <source>
        <dbReference type="Proteomes" id="UP000250997"/>
    </source>
</evidence>
<evidence type="ECO:0000313" key="1">
    <source>
        <dbReference type="EMBL" id="RAW49301.1"/>
    </source>
</evidence>
<dbReference type="InterPro" id="IPR053139">
    <property type="entry name" value="Surface_bspA-like"/>
</dbReference>
<dbReference type="Pfam" id="PF13306">
    <property type="entry name" value="LRR_5"/>
    <property type="match status" value="2"/>
</dbReference>
<name>A0AAX1QJW0_9FIRM</name>
<evidence type="ECO:0008006" key="3">
    <source>
        <dbReference type="Google" id="ProtNLM"/>
    </source>
</evidence>
<sequence>MKPTKIIWKISDKGDGTATLVGYDDMGAQPMGEIILPTEWSGRTITGLADNLGGKITKLIVPGTYKDVRSAGSNNLQELILQEGVESVSRFDGSKNLWNVQLPSTLKEIGYEAFWNCQSITTIKFPAGLQSIGYYAFKNTGLLSVTLGKNIKEYGEQAFAECKNLSRVEMYGLNPGWLMFNNCVSLTNVTLSPELTNLESGMFEGCAALKEIKIPKKVTRVGGYVFKGCTSLAKITLPATVTTIEGEAFRGTPISKFVIPYGVKELGWDTFTDCVNLRSVWVPSTLQSIGPYSFSGCKMFSDVYYQAGKQQWVLMSVNDSNTLFLAADIHYNVSQAQYEMVV</sequence>
<dbReference type="Proteomes" id="UP000250997">
    <property type="component" value="Unassembled WGS sequence"/>
</dbReference>
<dbReference type="AlphaFoldDB" id="A0AAX1QJW0"/>